<name>A0A7J6C2K9_9TELE</name>
<dbReference type="EMBL" id="JAAMOB010000018">
    <property type="protein sequence ID" value="KAF4101517.1"/>
    <property type="molecule type" value="Genomic_DNA"/>
</dbReference>
<evidence type="ECO:0000313" key="2">
    <source>
        <dbReference type="EMBL" id="KAF4101517.1"/>
    </source>
</evidence>
<reference evidence="2 3" key="1">
    <citation type="submission" date="2020-04" db="EMBL/GenBank/DDBJ databases">
        <title>Chromosome-level genome assembly of a cyprinid fish Onychostoma macrolepis by integration of Nanopore Sequencing, Bionano and Hi-C technology.</title>
        <authorList>
            <person name="Wang D."/>
        </authorList>
    </citation>
    <scope>NUCLEOTIDE SEQUENCE [LARGE SCALE GENOMIC DNA]</scope>
    <source>
        <strain evidence="2">SWU-2019</strain>
        <tissue evidence="2">Muscle</tissue>
    </source>
</reference>
<evidence type="ECO:0000313" key="3">
    <source>
        <dbReference type="Proteomes" id="UP000579812"/>
    </source>
</evidence>
<comment type="caution">
    <text evidence="2">The sequence shown here is derived from an EMBL/GenBank/DDBJ whole genome shotgun (WGS) entry which is preliminary data.</text>
</comment>
<evidence type="ECO:0000256" key="1">
    <source>
        <dbReference type="SAM" id="MobiDB-lite"/>
    </source>
</evidence>
<protein>
    <submittedName>
        <fullName evidence="2">Uncharacterized protein</fullName>
    </submittedName>
</protein>
<organism evidence="2 3">
    <name type="scientific">Onychostoma macrolepis</name>
    <dbReference type="NCBI Taxonomy" id="369639"/>
    <lineage>
        <taxon>Eukaryota</taxon>
        <taxon>Metazoa</taxon>
        <taxon>Chordata</taxon>
        <taxon>Craniata</taxon>
        <taxon>Vertebrata</taxon>
        <taxon>Euteleostomi</taxon>
        <taxon>Actinopterygii</taxon>
        <taxon>Neopterygii</taxon>
        <taxon>Teleostei</taxon>
        <taxon>Ostariophysi</taxon>
        <taxon>Cypriniformes</taxon>
        <taxon>Cyprinidae</taxon>
        <taxon>Acrossocheilinae</taxon>
        <taxon>Onychostoma</taxon>
    </lineage>
</organism>
<proteinExistence type="predicted"/>
<gene>
    <name evidence="2" type="ORF">G5714_017949</name>
</gene>
<dbReference type="Proteomes" id="UP000579812">
    <property type="component" value="Unassembled WGS sequence"/>
</dbReference>
<accession>A0A7J6C2K9</accession>
<sequence>MDIDVPTVSAEPVPKTASLGIPKAAPKTVPKPSSLAAPKPSPLDFSELLLYSDDRQEDTNRHSYVKLDEDIVKRSCDKAVFKYYSV</sequence>
<keyword evidence="3" id="KW-1185">Reference proteome</keyword>
<feature type="region of interest" description="Disordered" evidence="1">
    <location>
        <begin position="1"/>
        <end position="41"/>
    </location>
</feature>
<dbReference type="AlphaFoldDB" id="A0A7J6C2K9"/>